<reference evidence="3 4" key="1">
    <citation type="submission" date="2016-12" db="EMBL/GenBank/DDBJ databases">
        <title>Marinobacter lutaoensis whole genome sequencing.</title>
        <authorList>
            <person name="Verma A."/>
            <person name="Krishnamurthi S."/>
        </authorList>
    </citation>
    <scope>NUCLEOTIDE SEQUENCE [LARGE SCALE GENOMIC DNA]</scope>
    <source>
        <strain evidence="3 4">T5054</strain>
    </source>
</reference>
<evidence type="ECO:0000256" key="1">
    <source>
        <dbReference type="SAM" id="Phobius"/>
    </source>
</evidence>
<feature type="transmembrane region" description="Helical" evidence="1">
    <location>
        <begin position="53"/>
        <end position="73"/>
    </location>
</feature>
<sequence>MSGHSYDAENYWKANLRLIFGCLIVWALVSYGFAILLRPLLAGISIGGTDLGFWFAQQGSILTFIALIFFYAWRMNKIDEQFGVHEE</sequence>
<dbReference type="RefSeq" id="WP_076725659.1">
    <property type="nucleotide sequence ID" value="NZ_JABWTC010000024.1"/>
</dbReference>
<keyword evidence="1" id="KW-0472">Membrane</keyword>
<evidence type="ECO:0000259" key="2">
    <source>
        <dbReference type="Pfam" id="PF13937"/>
    </source>
</evidence>
<evidence type="ECO:0000313" key="3">
    <source>
        <dbReference type="EMBL" id="ONF42454.1"/>
    </source>
</evidence>
<protein>
    <recommendedName>
        <fullName evidence="2">Sodium symporter small subunit domain-containing protein</fullName>
    </recommendedName>
</protein>
<dbReference type="InterPro" id="IPR019886">
    <property type="entry name" value="Na_symporter_ssu"/>
</dbReference>
<organism evidence="3 4">
    <name type="scientific">Marinobacter lutaoensis</name>
    <dbReference type="NCBI Taxonomy" id="135739"/>
    <lineage>
        <taxon>Bacteria</taxon>
        <taxon>Pseudomonadati</taxon>
        <taxon>Pseudomonadota</taxon>
        <taxon>Gammaproteobacteria</taxon>
        <taxon>Pseudomonadales</taxon>
        <taxon>Marinobacteraceae</taxon>
        <taxon>Marinobacter</taxon>
    </lineage>
</organism>
<evidence type="ECO:0000313" key="4">
    <source>
        <dbReference type="Proteomes" id="UP000189339"/>
    </source>
</evidence>
<keyword evidence="4" id="KW-1185">Reference proteome</keyword>
<feature type="domain" description="Sodium symporter small subunit" evidence="2">
    <location>
        <begin position="9"/>
        <end position="85"/>
    </location>
</feature>
<dbReference type="AlphaFoldDB" id="A0A1V2DP96"/>
<dbReference type="NCBIfam" id="TIGR03647">
    <property type="entry name" value="Na_symport_sm"/>
    <property type="match status" value="1"/>
</dbReference>
<accession>A0A1V2DP96</accession>
<dbReference type="Pfam" id="PF13937">
    <property type="entry name" value="DUF4212"/>
    <property type="match status" value="1"/>
</dbReference>
<keyword evidence="1" id="KW-0812">Transmembrane</keyword>
<dbReference type="OrthoDB" id="9797746at2"/>
<proteinExistence type="predicted"/>
<feature type="transmembrane region" description="Helical" evidence="1">
    <location>
        <begin position="18"/>
        <end position="41"/>
    </location>
</feature>
<dbReference type="EMBL" id="MSCW01000010">
    <property type="protein sequence ID" value="ONF42454.1"/>
    <property type="molecule type" value="Genomic_DNA"/>
</dbReference>
<name>A0A1V2DP96_9GAMM</name>
<keyword evidence="1" id="KW-1133">Transmembrane helix</keyword>
<gene>
    <name evidence="3" type="ORF">BTO32_15975</name>
</gene>
<dbReference type="STRING" id="135739.BTO32_15975"/>
<dbReference type="Proteomes" id="UP000189339">
    <property type="component" value="Unassembled WGS sequence"/>
</dbReference>
<comment type="caution">
    <text evidence="3">The sequence shown here is derived from an EMBL/GenBank/DDBJ whole genome shotgun (WGS) entry which is preliminary data.</text>
</comment>